<keyword evidence="3" id="KW-1185">Reference proteome</keyword>
<sequence length="51" mass="5926">MANLEEENKQLERNLLEAQEQLEKGKEKSDALDKENKELQVSNVLILKLQC</sequence>
<evidence type="ECO:0000256" key="1">
    <source>
        <dbReference type="SAM" id="MobiDB-lite"/>
    </source>
</evidence>
<feature type="region of interest" description="Disordered" evidence="1">
    <location>
        <begin position="1"/>
        <end position="34"/>
    </location>
</feature>
<organism evidence="2 3">
    <name type="scientific">Acropora cervicornis</name>
    <name type="common">Staghorn coral</name>
    <dbReference type="NCBI Taxonomy" id="6130"/>
    <lineage>
        <taxon>Eukaryota</taxon>
        <taxon>Metazoa</taxon>
        <taxon>Cnidaria</taxon>
        <taxon>Anthozoa</taxon>
        <taxon>Hexacorallia</taxon>
        <taxon>Scleractinia</taxon>
        <taxon>Astrocoeniina</taxon>
        <taxon>Acroporidae</taxon>
        <taxon>Acropora</taxon>
    </lineage>
</organism>
<gene>
    <name evidence="2" type="ORF">P5673_006206</name>
</gene>
<dbReference type="AlphaFoldDB" id="A0AAD9QXE5"/>
<protein>
    <submittedName>
        <fullName evidence="2">Uncharacterized protein</fullName>
    </submittedName>
</protein>
<reference evidence="2" key="2">
    <citation type="journal article" date="2023" name="Science">
        <title>Genomic signatures of disease resistance in endangered staghorn corals.</title>
        <authorList>
            <person name="Vollmer S.V."/>
            <person name="Selwyn J.D."/>
            <person name="Despard B.A."/>
            <person name="Roesel C.L."/>
        </authorList>
    </citation>
    <scope>NUCLEOTIDE SEQUENCE</scope>
    <source>
        <strain evidence="2">K2</strain>
    </source>
</reference>
<evidence type="ECO:0000313" key="2">
    <source>
        <dbReference type="EMBL" id="KAK2569294.1"/>
    </source>
</evidence>
<dbReference type="EMBL" id="JARQWQ010000010">
    <property type="protein sequence ID" value="KAK2569294.1"/>
    <property type="molecule type" value="Genomic_DNA"/>
</dbReference>
<proteinExistence type="predicted"/>
<reference evidence="2" key="1">
    <citation type="journal article" date="2023" name="G3 (Bethesda)">
        <title>Whole genome assembly and annotation of the endangered Caribbean coral Acropora cervicornis.</title>
        <authorList>
            <person name="Selwyn J.D."/>
            <person name="Vollmer S.V."/>
        </authorList>
    </citation>
    <scope>NUCLEOTIDE SEQUENCE</scope>
    <source>
        <strain evidence="2">K2</strain>
    </source>
</reference>
<accession>A0AAD9QXE5</accession>
<dbReference type="Proteomes" id="UP001249851">
    <property type="component" value="Unassembled WGS sequence"/>
</dbReference>
<comment type="caution">
    <text evidence="2">The sequence shown here is derived from an EMBL/GenBank/DDBJ whole genome shotgun (WGS) entry which is preliminary data.</text>
</comment>
<evidence type="ECO:0000313" key="3">
    <source>
        <dbReference type="Proteomes" id="UP001249851"/>
    </source>
</evidence>
<name>A0AAD9QXE5_ACRCE</name>